<keyword evidence="1" id="KW-1133">Transmembrane helix</keyword>
<dbReference type="GO" id="GO:0016787">
    <property type="term" value="F:hydrolase activity"/>
    <property type="evidence" value="ECO:0007669"/>
    <property type="project" value="UniProtKB-KW"/>
</dbReference>
<evidence type="ECO:0000313" key="3">
    <source>
        <dbReference type="Proteomes" id="UP000297295"/>
    </source>
</evidence>
<keyword evidence="3" id="KW-1185">Reference proteome</keyword>
<name>A0A4E0PVQ8_9EURY</name>
<protein>
    <submittedName>
        <fullName evidence="2">Metal-dependent hydrolase</fullName>
    </submittedName>
</protein>
<feature type="transmembrane region" description="Helical" evidence="1">
    <location>
        <begin position="145"/>
        <end position="168"/>
    </location>
</feature>
<keyword evidence="1" id="KW-0472">Membrane</keyword>
<organism evidence="2 3">
    <name type="scientific">Methanolobus halotolerans</name>
    <dbReference type="NCBI Taxonomy" id="2052935"/>
    <lineage>
        <taxon>Archaea</taxon>
        <taxon>Methanobacteriati</taxon>
        <taxon>Methanobacteriota</taxon>
        <taxon>Stenosarchaea group</taxon>
        <taxon>Methanomicrobia</taxon>
        <taxon>Methanosarcinales</taxon>
        <taxon>Methanosarcinaceae</taxon>
        <taxon>Methanolobus</taxon>
    </lineage>
</organism>
<dbReference type="RefSeq" id="WP_135390086.1">
    <property type="nucleotide sequence ID" value="NZ_PGGK01000010.1"/>
</dbReference>
<reference evidence="2 3" key="1">
    <citation type="submission" date="2017-11" db="EMBL/GenBank/DDBJ databases">
        <title>Isolation and Characterization of Methanogenic Archaea from Saline Meromictic Lake at Siberia.</title>
        <authorList>
            <person name="Shen Y."/>
            <person name="Huang H.-H."/>
            <person name="Lai M.-C."/>
            <person name="Chen S.-C."/>
        </authorList>
    </citation>
    <scope>NUCLEOTIDE SEQUENCE [LARGE SCALE GENOMIC DNA]</scope>
    <source>
        <strain evidence="2 3">SY-01</strain>
    </source>
</reference>
<evidence type="ECO:0000256" key="1">
    <source>
        <dbReference type="SAM" id="Phobius"/>
    </source>
</evidence>
<sequence>MLIFGHIGITLGIFFMLGSLFPGIKPHIDYRYVAFGSLLPDLIDKPIGRVILAESVANGRIIAHTLVFCILLFLLGYYFYQSRGDARVIIIAGASFCHLLEDQMWTEPTTFFWPMFGWSFPYKASYGSSIDYSLEMLSRSLSADFFQFFSLELIGFIVILLIIVISLWKK</sequence>
<keyword evidence="1" id="KW-0812">Transmembrane</keyword>
<dbReference type="EMBL" id="PGGK01000010">
    <property type="protein sequence ID" value="TGC08311.1"/>
    <property type="molecule type" value="Genomic_DNA"/>
</dbReference>
<proteinExistence type="predicted"/>
<gene>
    <name evidence="2" type="ORF">CUN85_09540</name>
</gene>
<feature type="transmembrane region" description="Helical" evidence="1">
    <location>
        <begin position="61"/>
        <end position="80"/>
    </location>
</feature>
<keyword evidence="2" id="KW-0378">Hydrolase</keyword>
<comment type="caution">
    <text evidence="2">The sequence shown here is derived from an EMBL/GenBank/DDBJ whole genome shotgun (WGS) entry which is preliminary data.</text>
</comment>
<evidence type="ECO:0000313" key="2">
    <source>
        <dbReference type="EMBL" id="TGC08311.1"/>
    </source>
</evidence>
<dbReference type="InterPro" id="IPR007404">
    <property type="entry name" value="YdjM-like"/>
</dbReference>
<dbReference type="Pfam" id="PF04307">
    <property type="entry name" value="YdjM"/>
    <property type="match status" value="1"/>
</dbReference>
<dbReference type="Proteomes" id="UP000297295">
    <property type="component" value="Unassembled WGS sequence"/>
</dbReference>
<dbReference type="OrthoDB" id="200338at2157"/>
<feature type="transmembrane region" description="Helical" evidence="1">
    <location>
        <begin position="6"/>
        <end position="24"/>
    </location>
</feature>
<dbReference type="AlphaFoldDB" id="A0A4E0PVQ8"/>
<accession>A0A4E0PVQ8</accession>